<organism evidence="1 2">
    <name type="scientific">Dictyostelium purpureum</name>
    <name type="common">Slime mold</name>
    <dbReference type="NCBI Taxonomy" id="5786"/>
    <lineage>
        <taxon>Eukaryota</taxon>
        <taxon>Amoebozoa</taxon>
        <taxon>Evosea</taxon>
        <taxon>Eumycetozoa</taxon>
        <taxon>Dictyostelia</taxon>
        <taxon>Dictyosteliales</taxon>
        <taxon>Dictyosteliaceae</taxon>
        <taxon>Dictyostelium</taxon>
    </lineage>
</organism>
<reference evidence="2" key="1">
    <citation type="journal article" date="2011" name="Genome Biol.">
        <title>Comparative genomics of the social amoebae Dictyostelium discoideum and Dictyostelium purpureum.</title>
        <authorList>
            <consortium name="US DOE Joint Genome Institute (JGI-PGF)"/>
            <person name="Sucgang R."/>
            <person name="Kuo A."/>
            <person name="Tian X."/>
            <person name="Salerno W."/>
            <person name="Parikh A."/>
            <person name="Feasley C.L."/>
            <person name="Dalin E."/>
            <person name="Tu H."/>
            <person name="Huang E."/>
            <person name="Barry K."/>
            <person name="Lindquist E."/>
            <person name="Shapiro H."/>
            <person name="Bruce D."/>
            <person name="Schmutz J."/>
            <person name="Salamov A."/>
            <person name="Fey P."/>
            <person name="Gaudet P."/>
            <person name="Anjard C."/>
            <person name="Babu M.M."/>
            <person name="Basu S."/>
            <person name="Bushmanova Y."/>
            <person name="van der Wel H."/>
            <person name="Katoh-Kurasawa M."/>
            <person name="Dinh C."/>
            <person name="Coutinho P.M."/>
            <person name="Saito T."/>
            <person name="Elias M."/>
            <person name="Schaap P."/>
            <person name="Kay R.R."/>
            <person name="Henrissat B."/>
            <person name="Eichinger L."/>
            <person name="Rivero F."/>
            <person name="Putnam N.H."/>
            <person name="West C.M."/>
            <person name="Loomis W.F."/>
            <person name="Chisholm R.L."/>
            <person name="Shaulsky G."/>
            <person name="Strassmann J.E."/>
            <person name="Queller D.C."/>
            <person name="Kuspa A."/>
            <person name="Grigoriev I.V."/>
        </authorList>
    </citation>
    <scope>NUCLEOTIDE SEQUENCE [LARGE SCALE GENOMIC DNA]</scope>
    <source>
        <strain evidence="2">QSDP1</strain>
    </source>
</reference>
<dbReference type="AlphaFoldDB" id="F0Z956"/>
<proteinExistence type="predicted"/>
<dbReference type="PANTHER" id="PTHR33459">
    <property type="entry name" value="DD-GDCA PROTEIN"/>
    <property type="match status" value="1"/>
</dbReference>
<dbReference type="KEGG" id="dpp:DICPUDRAFT_74929"/>
<keyword evidence="2" id="KW-1185">Reference proteome</keyword>
<dbReference type="InterPro" id="IPR052326">
    <property type="entry name" value="Diff-Dev_Assoc_Protein"/>
</dbReference>
<name>F0Z956_DICPU</name>
<sequence length="398" mass="45393">MRIKKWESSVGDEDNNKVILKELNQECDPFLKDCKFGSSCINLNGKNRCILEQSEVGGYCNETVRCKYSLECIENICKNSHFLFVGEKCYGDYECISTLPTGIIKCVDGICRKPKGVNNCTSNQECPIGTVCHYINEPNDYSSNSNSNSNYSNKKLVSGYCEVGGKKGELCHNESYPCKSGLLCQSGNDDDFGICTEYYNGIEGSNCKYNYQCQLHNGLYCSNFKCKKYNRVDNKKESCGECSDYFECEKNGNESNNSDNSPQCRQYTYLPGSEYFKKLYQIQKCKSLYEIPDTNEINYSQYSPKSYFSKKCGIEICSSNIGIDESSLSYKLNDSIYTTGFKIRQERDKYKFNDYCLHTIDEIKKLNNYSPSLILDRNNNSGVFIKLTIIILSILLFI</sequence>
<dbReference type="Proteomes" id="UP000001064">
    <property type="component" value="Unassembled WGS sequence"/>
</dbReference>
<dbReference type="GeneID" id="10509873"/>
<dbReference type="InParanoid" id="F0Z956"/>
<dbReference type="PANTHER" id="PTHR33459:SF11">
    <property type="entry name" value="DIFFERENTIATION-ASSOCIATED PROTEIN 1"/>
    <property type="match status" value="1"/>
</dbReference>
<gene>
    <name evidence="1" type="ORF">DICPUDRAFT_74929</name>
</gene>
<protein>
    <submittedName>
        <fullName evidence="1">Uncharacterized protein</fullName>
    </submittedName>
</protein>
<dbReference type="EMBL" id="GL870956">
    <property type="protein sequence ID" value="EGC39521.1"/>
    <property type="molecule type" value="Genomic_DNA"/>
</dbReference>
<accession>F0Z956</accession>
<evidence type="ECO:0000313" key="2">
    <source>
        <dbReference type="Proteomes" id="UP000001064"/>
    </source>
</evidence>
<dbReference type="VEuPathDB" id="AmoebaDB:DICPUDRAFT_74929"/>
<dbReference type="RefSeq" id="XP_003283968.1">
    <property type="nucleotide sequence ID" value="XM_003283920.1"/>
</dbReference>
<evidence type="ECO:0000313" key="1">
    <source>
        <dbReference type="EMBL" id="EGC39521.1"/>
    </source>
</evidence>